<dbReference type="SUPFAM" id="SSF50729">
    <property type="entry name" value="PH domain-like"/>
    <property type="match status" value="1"/>
</dbReference>
<keyword evidence="2" id="KW-0963">Cytoplasm</keyword>
<organism evidence="6 7">
    <name type="scientific">Dufourea novaeangliae</name>
    <name type="common">Sweat bee</name>
    <dbReference type="NCBI Taxonomy" id="178035"/>
    <lineage>
        <taxon>Eukaryota</taxon>
        <taxon>Metazoa</taxon>
        <taxon>Ecdysozoa</taxon>
        <taxon>Arthropoda</taxon>
        <taxon>Hexapoda</taxon>
        <taxon>Insecta</taxon>
        <taxon>Pterygota</taxon>
        <taxon>Neoptera</taxon>
        <taxon>Endopterygota</taxon>
        <taxon>Hymenoptera</taxon>
        <taxon>Apocrita</taxon>
        <taxon>Aculeata</taxon>
        <taxon>Apoidea</taxon>
        <taxon>Anthophila</taxon>
        <taxon>Halictidae</taxon>
        <taxon>Rophitinae</taxon>
        <taxon>Dufourea</taxon>
    </lineage>
</organism>
<dbReference type="Proteomes" id="UP000076502">
    <property type="component" value="Unassembled WGS sequence"/>
</dbReference>
<dbReference type="EMBL" id="KQ434783">
    <property type="protein sequence ID" value="KZC04710.1"/>
    <property type="molecule type" value="Genomic_DNA"/>
</dbReference>
<gene>
    <name evidence="6" type="ORF">WN55_09509</name>
</gene>
<dbReference type="InterPro" id="IPR037781">
    <property type="entry name" value="SKAP_fam"/>
</dbReference>
<feature type="region of interest" description="Disordered" evidence="4">
    <location>
        <begin position="306"/>
        <end position="411"/>
    </location>
</feature>
<name>A0A154P0P2_DUFNO</name>
<sequence>MGLDHELNGILRELVQFLECLREVKLPVALESIRDNLLTRSKDTLTMFMVERTGRPTSPEPYLNMSPVAPKGLVTVSRMDGELQEYVGVEEQPRQKQQQDYYESFQTVESNHAASVTTTTAANTKEHRRNKSEEIENALMEIYSSFPAVEARDKSQKCGPLFRKEGKKLFVFEQYRSCWVGLVGTHLLIYGNDRENRPCTVLPIRGYMARAAPNVFPRDQRRSASAFEMFRPGNRTFQFVARTPKDMEQWVAKICDLNQGNETTEYPKDTIIAPLESNAPEVDSVTDTNYSEEQYQDVGCTSVDKSLSEDQSVTSSVINNDREAIESSSKSANLEPPNPSQAPTLSPTVPGPAPRLPARIPRRLPSLPVRDQNTASDEKLKKNVEAVAERSVGKQNSRGKASHDTTGSSITATRSTDVNCVDERTACVSYDNVESLVSSPKSNKNRRSEKTGEPTKSPQKKSFLDRVRSRKESPRKTDKHAKGKILTPPAPDVQELPTYEDVFGLTNTRQVKRNPSSEEDESEYTCPPPPRPIYGKPPTIVDATDQQEFYDDVTSCRQNYREEVRQINHQRITTKLNYTRELARSNHDESVPCENVDRPVSQLSFDENEHYKIPRGKSNHRQYPVDQQEELYDDIAILAEFTARQKESLGKKEGEETTRIYANVEKRSWNRFVNGKKLKPVDTVAGPEANRRNSIEAENTDELAATRMNTFQKLISKMENSLSKTSVKATPTMLPNKLNLINDA</sequence>
<dbReference type="InterPro" id="IPR011993">
    <property type="entry name" value="PH-like_dom_sf"/>
</dbReference>
<dbReference type="AlphaFoldDB" id="A0A154P0P2"/>
<feature type="compositionally biased region" description="Polar residues" evidence="4">
    <location>
        <begin position="393"/>
        <end position="411"/>
    </location>
</feature>
<evidence type="ECO:0000259" key="5">
    <source>
        <dbReference type="PROSITE" id="PS50003"/>
    </source>
</evidence>
<feature type="compositionally biased region" description="Low complexity" evidence="4">
    <location>
        <begin position="356"/>
        <end position="368"/>
    </location>
</feature>
<dbReference type="Gene3D" id="2.30.29.30">
    <property type="entry name" value="Pleckstrin-homology domain (PH domain)/Phosphotyrosine-binding domain (PTB)"/>
    <property type="match status" value="1"/>
</dbReference>
<feature type="region of interest" description="Disordered" evidence="4">
    <location>
        <begin position="434"/>
        <end position="538"/>
    </location>
</feature>
<dbReference type="PANTHER" id="PTHR15129:SF0">
    <property type="entry name" value="SH3 DOMAIN-CONTAINING PROTEIN"/>
    <property type="match status" value="1"/>
</dbReference>
<feature type="compositionally biased region" description="Basic and acidic residues" evidence="4">
    <location>
        <begin position="376"/>
        <end position="392"/>
    </location>
</feature>
<accession>A0A154P0P2</accession>
<evidence type="ECO:0000256" key="4">
    <source>
        <dbReference type="SAM" id="MobiDB-lite"/>
    </source>
</evidence>
<protein>
    <submittedName>
        <fullName evidence="6">Src kinase-associated phosphoprotein 2-B</fullName>
    </submittedName>
</protein>
<evidence type="ECO:0000313" key="6">
    <source>
        <dbReference type="EMBL" id="KZC04710.1"/>
    </source>
</evidence>
<keyword evidence="6" id="KW-0808">Transferase</keyword>
<dbReference type="PROSITE" id="PS50003">
    <property type="entry name" value="PH_DOMAIN"/>
    <property type="match status" value="1"/>
</dbReference>
<dbReference type="Pfam" id="PF00169">
    <property type="entry name" value="PH"/>
    <property type="match status" value="1"/>
</dbReference>
<reference evidence="6 7" key="1">
    <citation type="submission" date="2015-07" db="EMBL/GenBank/DDBJ databases">
        <title>The genome of Dufourea novaeangliae.</title>
        <authorList>
            <person name="Pan H."/>
            <person name="Kapheim K."/>
        </authorList>
    </citation>
    <scope>NUCLEOTIDE SEQUENCE [LARGE SCALE GENOMIC DNA]</scope>
    <source>
        <strain evidence="6">0120121106</strain>
        <tissue evidence="6">Whole body</tissue>
    </source>
</reference>
<evidence type="ECO:0000313" key="7">
    <source>
        <dbReference type="Proteomes" id="UP000076502"/>
    </source>
</evidence>
<evidence type="ECO:0000256" key="3">
    <source>
        <dbReference type="ARBA" id="ARBA00022553"/>
    </source>
</evidence>
<dbReference type="OrthoDB" id="243840at2759"/>
<evidence type="ECO:0000256" key="1">
    <source>
        <dbReference type="ARBA" id="ARBA00004496"/>
    </source>
</evidence>
<dbReference type="STRING" id="178035.A0A154P0P2"/>
<dbReference type="SMART" id="SM00233">
    <property type="entry name" value="PH"/>
    <property type="match status" value="1"/>
</dbReference>
<feature type="domain" description="PH" evidence="5">
    <location>
        <begin position="154"/>
        <end position="259"/>
    </location>
</feature>
<dbReference type="GO" id="GO:0005886">
    <property type="term" value="C:plasma membrane"/>
    <property type="evidence" value="ECO:0007669"/>
    <property type="project" value="TreeGrafter"/>
</dbReference>
<comment type="subcellular location">
    <subcellularLocation>
        <location evidence="1">Cytoplasm</location>
    </subcellularLocation>
</comment>
<dbReference type="InterPro" id="IPR001849">
    <property type="entry name" value="PH_domain"/>
</dbReference>
<proteinExistence type="predicted"/>
<dbReference type="GO" id="GO:0005737">
    <property type="term" value="C:cytoplasm"/>
    <property type="evidence" value="ECO:0007669"/>
    <property type="project" value="UniProtKB-SubCell"/>
</dbReference>
<keyword evidence="3" id="KW-0597">Phosphoprotein</keyword>
<keyword evidence="6" id="KW-0418">Kinase</keyword>
<dbReference type="PANTHER" id="PTHR15129">
    <property type="entry name" value="SRC-ASSOCIATED ADAPTOR PROTEIN"/>
    <property type="match status" value="1"/>
</dbReference>
<dbReference type="GO" id="GO:0016301">
    <property type="term" value="F:kinase activity"/>
    <property type="evidence" value="ECO:0007669"/>
    <property type="project" value="UniProtKB-KW"/>
</dbReference>
<feature type="compositionally biased region" description="Polar residues" evidence="4">
    <location>
        <begin position="306"/>
        <end position="319"/>
    </location>
</feature>
<keyword evidence="7" id="KW-1185">Reference proteome</keyword>
<feature type="compositionally biased region" description="Basic and acidic residues" evidence="4">
    <location>
        <begin position="462"/>
        <end position="476"/>
    </location>
</feature>
<evidence type="ECO:0000256" key="2">
    <source>
        <dbReference type="ARBA" id="ARBA00022490"/>
    </source>
</evidence>